<name>A0A502GVK2_9BACT</name>
<gene>
    <name evidence="1" type="ORF">EAH73_08360</name>
</gene>
<dbReference type="AlphaFoldDB" id="A0A502GVK2"/>
<dbReference type="OrthoDB" id="880445at2"/>
<evidence type="ECO:0000313" key="2">
    <source>
        <dbReference type="Proteomes" id="UP000317646"/>
    </source>
</evidence>
<reference evidence="1 2" key="1">
    <citation type="journal article" date="2019" name="Environ. Microbiol.">
        <title>Species interactions and distinct microbial communities in high Arctic permafrost affected cryosols are associated with the CH4 and CO2 gas fluxes.</title>
        <authorList>
            <person name="Altshuler I."/>
            <person name="Hamel J."/>
            <person name="Turney S."/>
            <person name="Magnuson E."/>
            <person name="Levesque R."/>
            <person name="Greer C."/>
            <person name="Whyte L.G."/>
        </authorList>
    </citation>
    <scope>NUCLEOTIDE SEQUENCE [LARGE SCALE GENOMIC DNA]</scope>
    <source>
        <strain evidence="1 2">S9.2P</strain>
    </source>
</reference>
<organism evidence="1 2">
    <name type="scientific">Hymenobacter nivis</name>
    <dbReference type="NCBI Taxonomy" id="1850093"/>
    <lineage>
        <taxon>Bacteria</taxon>
        <taxon>Pseudomonadati</taxon>
        <taxon>Bacteroidota</taxon>
        <taxon>Cytophagia</taxon>
        <taxon>Cytophagales</taxon>
        <taxon>Hymenobacteraceae</taxon>
        <taxon>Hymenobacter</taxon>
    </lineage>
</organism>
<dbReference type="Proteomes" id="UP000317646">
    <property type="component" value="Unassembled WGS sequence"/>
</dbReference>
<dbReference type="EMBL" id="RCYZ01000003">
    <property type="protein sequence ID" value="TPG66417.1"/>
    <property type="molecule type" value="Genomic_DNA"/>
</dbReference>
<protein>
    <submittedName>
        <fullName evidence="1">Uncharacterized protein</fullName>
    </submittedName>
</protein>
<sequence>MLMDFIQKVVVATGLVLLPTATFAQHSKALVYEKTQVEPDQESSPLGVATDEFKGIHVISTSVRGVRGANGVVYWVSKDKATLSAYEGERLLWRTNVGKAFKADFAQPQIEKLVFASNVIFVSVNNNGFAEVDRKTGQVGSKTVD</sequence>
<keyword evidence="2" id="KW-1185">Reference proteome</keyword>
<evidence type="ECO:0000313" key="1">
    <source>
        <dbReference type="EMBL" id="TPG66417.1"/>
    </source>
</evidence>
<proteinExistence type="predicted"/>
<accession>A0A502GVK2</accession>
<dbReference type="RefSeq" id="WP_140466046.1">
    <property type="nucleotide sequence ID" value="NZ_RCYZ01000003.1"/>
</dbReference>
<comment type="caution">
    <text evidence="1">The sequence shown here is derived from an EMBL/GenBank/DDBJ whole genome shotgun (WGS) entry which is preliminary data.</text>
</comment>